<dbReference type="RefSeq" id="WP_184661124.1">
    <property type="nucleotide sequence ID" value="NZ_JACHFQ010000008.1"/>
</dbReference>
<dbReference type="SUPFAM" id="SSF46785">
    <property type="entry name" value="Winged helix' DNA-binding domain"/>
    <property type="match status" value="1"/>
</dbReference>
<dbReference type="InterPro" id="IPR036390">
    <property type="entry name" value="WH_DNA-bd_sf"/>
</dbReference>
<dbReference type="SUPFAM" id="SSF75500">
    <property type="entry name" value="Putative transcriptional regulator TM1602, C-terminal domain"/>
    <property type="match status" value="1"/>
</dbReference>
<dbReference type="Gene3D" id="3.30.1340.20">
    <property type="entry name" value="3H domain"/>
    <property type="match status" value="1"/>
</dbReference>
<feature type="binding site" evidence="1">
    <location>
        <position position="150"/>
    </location>
    <ligand>
        <name>Ni(2+)</name>
        <dbReference type="ChEBI" id="CHEBI:49786"/>
    </ligand>
</feature>
<evidence type="ECO:0000259" key="2">
    <source>
        <dbReference type="Pfam" id="PF02829"/>
    </source>
</evidence>
<dbReference type="GO" id="GO:0046872">
    <property type="term" value="F:metal ion binding"/>
    <property type="evidence" value="ECO:0007669"/>
    <property type="project" value="UniProtKB-KW"/>
</dbReference>
<name>A0A7W8LN75_9SPIR</name>
<evidence type="ECO:0008006" key="6">
    <source>
        <dbReference type="Google" id="ProtNLM"/>
    </source>
</evidence>
<dbReference type="Gene3D" id="1.10.10.10">
    <property type="entry name" value="Winged helix-like DNA-binding domain superfamily/Winged helix DNA-binding domain"/>
    <property type="match status" value="1"/>
</dbReference>
<evidence type="ECO:0000313" key="4">
    <source>
        <dbReference type="EMBL" id="MBB5227165.1"/>
    </source>
</evidence>
<keyword evidence="5" id="KW-1185">Reference proteome</keyword>
<dbReference type="Pfam" id="PF02829">
    <property type="entry name" value="3H"/>
    <property type="match status" value="1"/>
</dbReference>
<dbReference type="PANTHER" id="PTHR40068:SF1">
    <property type="entry name" value="TRANSCRIPTION REPRESSOR NIAR-RELATED"/>
    <property type="match status" value="1"/>
</dbReference>
<evidence type="ECO:0000313" key="5">
    <source>
        <dbReference type="Proteomes" id="UP000518887"/>
    </source>
</evidence>
<sequence>MEQKKLIGEERRNEILKILSETSEAVAGSKLAKMLGVSRQVIVTDMALLRAERNDIIATNSGYIISGKAEVAKGERRVFKVSHTDEQIESELSAIVDLGGTILDVFIEHKVYGTISAPLNISSKRDIQNFIADLKSGVSTPLKNITGNYHYHTIEAKNSKVLEEIADSLQKKGFLIEVCASVATYRAKDYSTM</sequence>
<evidence type="ECO:0000259" key="3">
    <source>
        <dbReference type="Pfam" id="PF08279"/>
    </source>
</evidence>
<feature type="binding site" evidence="1">
    <location>
        <position position="91"/>
    </location>
    <ligand>
        <name>Ni(2+)</name>
        <dbReference type="ChEBI" id="CHEBI:49786"/>
    </ligand>
</feature>
<keyword evidence="1" id="KW-0533">Nickel</keyword>
<dbReference type="InterPro" id="IPR026043">
    <property type="entry name" value="NadR"/>
</dbReference>
<feature type="domain" description="Helix-turn-helix type 11" evidence="3">
    <location>
        <begin position="11"/>
        <end position="64"/>
    </location>
</feature>
<protein>
    <recommendedName>
        <fullName evidence="6">Transcription repressor NadR</fullName>
    </recommendedName>
</protein>
<evidence type="ECO:0000256" key="1">
    <source>
        <dbReference type="PIRSR" id="PIRSR037847-1"/>
    </source>
</evidence>
<feature type="domain" description="3H" evidence="2">
    <location>
        <begin position="80"/>
        <end position="175"/>
    </location>
</feature>
<dbReference type="InterPro" id="IPR035922">
    <property type="entry name" value="3H_dom_sf"/>
</dbReference>
<dbReference type="PANTHER" id="PTHR40068">
    <property type="entry name" value="TRANSCRIPTION REPRESSOR NIAR-RELATED"/>
    <property type="match status" value="1"/>
</dbReference>
<feature type="binding site" evidence="1">
    <location>
        <position position="152"/>
    </location>
    <ligand>
        <name>Ni(2+)</name>
        <dbReference type="ChEBI" id="CHEBI:49786"/>
    </ligand>
</feature>
<reference evidence="4 5" key="1">
    <citation type="submission" date="2020-08" db="EMBL/GenBank/DDBJ databases">
        <title>Genomic Encyclopedia of Type Strains, Phase IV (KMG-IV): sequencing the most valuable type-strain genomes for metagenomic binning, comparative biology and taxonomic classification.</title>
        <authorList>
            <person name="Goeker M."/>
        </authorList>
    </citation>
    <scope>NUCLEOTIDE SEQUENCE [LARGE SCALE GENOMIC DNA]</scope>
    <source>
        <strain evidence="4 5">DSM 103462</strain>
    </source>
</reference>
<dbReference type="PIRSF" id="PIRSF037847">
    <property type="entry name" value="NiaR"/>
    <property type="match status" value="1"/>
</dbReference>
<comment type="caution">
    <text evidence="4">The sequence shown here is derived from an EMBL/GenBank/DDBJ whole genome shotgun (WGS) entry which is preliminary data.</text>
</comment>
<gene>
    <name evidence="4" type="ORF">HNP76_002561</name>
</gene>
<dbReference type="EMBL" id="JACHFQ010000008">
    <property type="protein sequence ID" value="MBB5227165.1"/>
    <property type="molecule type" value="Genomic_DNA"/>
</dbReference>
<dbReference type="InterPro" id="IPR004173">
    <property type="entry name" value="3H_domain"/>
</dbReference>
<accession>A0A7W8LN75</accession>
<dbReference type="Pfam" id="PF08279">
    <property type="entry name" value="HTH_11"/>
    <property type="match status" value="1"/>
</dbReference>
<dbReference type="AlphaFoldDB" id="A0A7W8LN75"/>
<dbReference type="Proteomes" id="UP000518887">
    <property type="component" value="Unassembled WGS sequence"/>
</dbReference>
<dbReference type="InterPro" id="IPR036388">
    <property type="entry name" value="WH-like_DNA-bd_sf"/>
</dbReference>
<feature type="binding site" evidence="1">
    <location>
        <position position="83"/>
    </location>
    <ligand>
        <name>Ni(2+)</name>
        <dbReference type="ChEBI" id="CHEBI:49786"/>
    </ligand>
</feature>
<proteinExistence type="predicted"/>
<dbReference type="InterPro" id="IPR013196">
    <property type="entry name" value="HTH_11"/>
</dbReference>
<organism evidence="4 5">
    <name type="scientific">Treponema ruminis</name>
    <dbReference type="NCBI Taxonomy" id="744515"/>
    <lineage>
        <taxon>Bacteria</taxon>
        <taxon>Pseudomonadati</taxon>
        <taxon>Spirochaetota</taxon>
        <taxon>Spirochaetia</taxon>
        <taxon>Spirochaetales</taxon>
        <taxon>Treponemataceae</taxon>
        <taxon>Treponema</taxon>
    </lineage>
</organism>
<keyword evidence="1" id="KW-0479">Metal-binding</keyword>